<gene>
    <name evidence="4" type="ORF">AR543_00870</name>
</gene>
<dbReference type="InterPro" id="IPR000182">
    <property type="entry name" value="GNAT_dom"/>
</dbReference>
<reference evidence="4 5" key="2">
    <citation type="journal article" date="2016" name="Int. J. Syst. Evol. Microbiol.">
        <title>Paenibacillus bovis sp. nov., isolated from raw yak (Bos grunniens) milk.</title>
        <authorList>
            <person name="Gao C."/>
            <person name="Han J."/>
            <person name="Liu Z."/>
            <person name="Xu X."/>
            <person name="Hang F."/>
            <person name="Wu Z."/>
        </authorList>
    </citation>
    <scope>NUCLEOTIDE SEQUENCE [LARGE SCALE GENOMIC DNA]</scope>
    <source>
        <strain evidence="4 5">BD3526</strain>
    </source>
</reference>
<reference evidence="5" key="1">
    <citation type="submission" date="2015-10" db="EMBL/GenBank/DDBJ databases">
        <title>Genome of Paenibacillus bovis sp. nov.</title>
        <authorList>
            <person name="Wu Z."/>
            <person name="Gao C."/>
            <person name="Liu Z."/>
            <person name="Zheng H."/>
        </authorList>
    </citation>
    <scope>NUCLEOTIDE SEQUENCE [LARGE SCALE GENOMIC DNA]</scope>
    <source>
        <strain evidence="5">BD3526</strain>
    </source>
</reference>
<dbReference type="AlphaFoldDB" id="A0A172ZAR4"/>
<dbReference type="STRING" id="1616788.AR543_00870"/>
<dbReference type="SUPFAM" id="SSF55729">
    <property type="entry name" value="Acyl-CoA N-acyltransferases (Nat)"/>
    <property type="match status" value="1"/>
</dbReference>
<evidence type="ECO:0000313" key="5">
    <source>
        <dbReference type="Proteomes" id="UP000078148"/>
    </source>
</evidence>
<dbReference type="PROSITE" id="PS51186">
    <property type="entry name" value="GNAT"/>
    <property type="match status" value="1"/>
</dbReference>
<evidence type="ECO:0000313" key="4">
    <source>
        <dbReference type="EMBL" id="ANF94724.1"/>
    </source>
</evidence>
<dbReference type="PANTHER" id="PTHR43877:SF1">
    <property type="entry name" value="ACETYLTRANSFERASE"/>
    <property type="match status" value="1"/>
</dbReference>
<evidence type="ECO:0000256" key="2">
    <source>
        <dbReference type="ARBA" id="ARBA00023315"/>
    </source>
</evidence>
<keyword evidence="2" id="KW-0012">Acyltransferase</keyword>
<dbReference type="KEGG" id="pbv:AR543_00870"/>
<dbReference type="RefSeq" id="WP_060530978.1">
    <property type="nucleotide sequence ID" value="NZ_CP013023.1"/>
</dbReference>
<dbReference type="CDD" id="cd04301">
    <property type="entry name" value="NAT_SF"/>
    <property type="match status" value="1"/>
</dbReference>
<dbReference type="GO" id="GO:0016747">
    <property type="term" value="F:acyltransferase activity, transferring groups other than amino-acyl groups"/>
    <property type="evidence" value="ECO:0007669"/>
    <property type="project" value="InterPro"/>
</dbReference>
<evidence type="ECO:0000259" key="3">
    <source>
        <dbReference type="PROSITE" id="PS51186"/>
    </source>
</evidence>
<dbReference type="Gene3D" id="3.40.630.30">
    <property type="match status" value="1"/>
</dbReference>
<name>A0A172ZAR4_9BACL</name>
<sequence>MLNQMTIERLDTLDKDMEQFVDMLVAVVNDGASIGFLPPLDREEARSYWHGVIAPDVILLAARSGEQIAGTVQVQLCSKPNGNHRAEIAKLMVHPDYRRHGIARQLMLEAELVARQAERSLLVLDTRDGDPSNLLYQSLGFLQAGQIPYFARSENGSLDATNLYYKVLE</sequence>
<dbReference type="EMBL" id="CP013023">
    <property type="protein sequence ID" value="ANF94724.1"/>
    <property type="molecule type" value="Genomic_DNA"/>
</dbReference>
<dbReference type="Pfam" id="PF00583">
    <property type="entry name" value="Acetyltransf_1"/>
    <property type="match status" value="1"/>
</dbReference>
<keyword evidence="1 4" id="KW-0808">Transferase</keyword>
<dbReference type="Proteomes" id="UP000078148">
    <property type="component" value="Chromosome"/>
</dbReference>
<dbReference type="PANTHER" id="PTHR43877">
    <property type="entry name" value="AMINOALKYLPHOSPHONATE N-ACETYLTRANSFERASE-RELATED-RELATED"/>
    <property type="match status" value="1"/>
</dbReference>
<dbReference type="InterPro" id="IPR016181">
    <property type="entry name" value="Acyl_CoA_acyltransferase"/>
</dbReference>
<accession>A0A172ZAR4</accession>
<proteinExistence type="predicted"/>
<dbReference type="InterPro" id="IPR050832">
    <property type="entry name" value="Bact_Acetyltransf"/>
</dbReference>
<feature type="domain" description="N-acetyltransferase" evidence="3">
    <location>
        <begin position="5"/>
        <end position="169"/>
    </location>
</feature>
<evidence type="ECO:0000256" key="1">
    <source>
        <dbReference type="ARBA" id="ARBA00022679"/>
    </source>
</evidence>
<dbReference type="OrthoDB" id="3389160at2"/>
<keyword evidence="5" id="KW-1185">Reference proteome</keyword>
<protein>
    <submittedName>
        <fullName evidence="4">GCN5 family acetyltransferase</fullName>
    </submittedName>
</protein>
<organism evidence="4 5">
    <name type="scientific">Paenibacillus bovis</name>
    <dbReference type="NCBI Taxonomy" id="1616788"/>
    <lineage>
        <taxon>Bacteria</taxon>
        <taxon>Bacillati</taxon>
        <taxon>Bacillota</taxon>
        <taxon>Bacilli</taxon>
        <taxon>Bacillales</taxon>
        <taxon>Paenibacillaceae</taxon>
        <taxon>Paenibacillus</taxon>
    </lineage>
</organism>